<dbReference type="EMBL" id="MTKT01001276">
    <property type="protein sequence ID" value="OWM85398.1"/>
    <property type="molecule type" value="Genomic_DNA"/>
</dbReference>
<dbReference type="GO" id="GO:0004674">
    <property type="term" value="F:protein serine/threonine kinase activity"/>
    <property type="evidence" value="ECO:0007669"/>
    <property type="project" value="UniProtKB-KW"/>
</dbReference>
<dbReference type="FunFam" id="1.10.510.10:FF:000287">
    <property type="entry name" value="probable LRR receptor-like serine/threonine-protein kinase RKF3"/>
    <property type="match status" value="1"/>
</dbReference>
<dbReference type="PANTHER" id="PTHR47973">
    <property type="entry name" value="CYSTEINE-RICH RECEPTOR-LIKE PROTEIN KINASE 3"/>
    <property type="match status" value="1"/>
</dbReference>
<keyword evidence="11 16" id="KW-0472">Membrane</keyword>
<evidence type="ECO:0000256" key="7">
    <source>
        <dbReference type="ARBA" id="ARBA00022741"/>
    </source>
</evidence>
<dbReference type="STRING" id="22663.A0A218XKQ3"/>
<dbReference type="Pfam" id="PF00069">
    <property type="entry name" value="Pkinase"/>
    <property type="match status" value="1"/>
</dbReference>
<dbReference type="PROSITE" id="PS50011">
    <property type="entry name" value="PROTEIN_KINASE_DOM"/>
    <property type="match status" value="1"/>
</dbReference>
<evidence type="ECO:0000256" key="8">
    <source>
        <dbReference type="ARBA" id="ARBA00022777"/>
    </source>
</evidence>
<dbReference type="Proteomes" id="UP000197138">
    <property type="component" value="Unassembled WGS sequence"/>
</dbReference>
<keyword evidence="21" id="KW-1185">Reference proteome</keyword>
<evidence type="ECO:0000313" key="18">
    <source>
        <dbReference type="EMBL" id="OWM85398.1"/>
    </source>
</evidence>
<dbReference type="SMART" id="SM00220">
    <property type="entry name" value="S_TKc"/>
    <property type="match status" value="1"/>
</dbReference>
<proteinExistence type="predicted"/>
<evidence type="ECO:0000259" key="17">
    <source>
        <dbReference type="PROSITE" id="PS50011"/>
    </source>
</evidence>
<keyword evidence="12" id="KW-0675">Receptor</keyword>
<reference evidence="18" key="2">
    <citation type="submission" date="2017-06" db="EMBL/GenBank/DDBJ databases">
        <title>The pomegranate genome and the genomics of punicalagin biosynthesis.</title>
        <authorList>
            <person name="Xu C."/>
        </authorList>
    </citation>
    <scope>NUCLEOTIDE SEQUENCE [LARGE SCALE GENOMIC DNA]</scope>
    <source>
        <tissue evidence="18">Fresh leaf</tissue>
    </source>
</reference>
<dbReference type="InterPro" id="IPR000719">
    <property type="entry name" value="Prot_kinase_dom"/>
</dbReference>
<evidence type="ECO:0000256" key="9">
    <source>
        <dbReference type="ARBA" id="ARBA00022840"/>
    </source>
</evidence>
<dbReference type="Proteomes" id="UP000233551">
    <property type="component" value="Unassembled WGS sequence"/>
</dbReference>
<dbReference type="SUPFAM" id="SSF56112">
    <property type="entry name" value="Protein kinase-like (PK-like)"/>
    <property type="match status" value="1"/>
</dbReference>
<accession>A0A218XKQ3</accession>
<keyword evidence="6" id="KW-0732">Signal</keyword>
<evidence type="ECO:0000313" key="21">
    <source>
        <dbReference type="Proteomes" id="UP000233551"/>
    </source>
</evidence>
<keyword evidence="9" id="KW-0067">ATP-binding</keyword>
<evidence type="ECO:0000256" key="16">
    <source>
        <dbReference type="SAM" id="Phobius"/>
    </source>
</evidence>
<feature type="domain" description="Protein kinase" evidence="17">
    <location>
        <begin position="178"/>
        <end position="432"/>
    </location>
</feature>
<comment type="caution">
    <text evidence="18">The sequence shown here is derived from an EMBL/GenBank/DDBJ whole genome shotgun (WGS) entry which is preliminary data.</text>
</comment>
<keyword evidence="5 16" id="KW-0812">Transmembrane</keyword>
<evidence type="ECO:0000256" key="4">
    <source>
        <dbReference type="ARBA" id="ARBA00022679"/>
    </source>
</evidence>
<evidence type="ECO:0000256" key="5">
    <source>
        <dbReference type="ARBA" id="ARBA00022692"/>
    </source>
</evidence>
<evidence type="ECO:0000256" key="10">
    <source>
        <dbReference type="ARBA" id="ARBA00022989"/>
    </source>
</evidence>
<sequence>MSLTKDHSASAYCPMSFDSLEKLVSSSDRPLKFLDIQTECQYILEGFRLVRSEYLQTTGYFFPPQNSSEACWLKYQRVVNLAIDDFHIQSTCGFKTNLISDTCLNISTQSDFKRLIPEAKLQDVLNSCNQSLEDDIPCQGCKSSVEGIQSWWSSLQGPFNRNESDCSGYPFVYAAGFVNQFSPTDSGTFRCLFRLDFRSSARKRRKQRVILRVIVAGCINGLLGALVVMWLLWAWHLRRRRKKEKMDSITEVKSGDIIDRKAFQRGQLLSWPIRWRNALGTARGLAYLHNAAEPIVIHRDVKASNILLDDAFEPKLADFGLAKFTLEGLSHVSTRVAGTPGYVAPEYVLYGQLTERSDVYSFGVVLLQLLSGKKTVISVEDREILLLADWAWAQVRDKKVLHVVDERIPDLAVPEVMEKYVLLAVLCSHPILHARPSMEQVVKILETDSPVASIPNHQPTEYRSGG</sequence>
<dbReference type="AlphaFoldDB" id="A0A218XKQ3"/>
<dbReference type="InterPro" id="IPR043891">
    <property type="entry name" value="SPARK"/>
</dbReference>
<gene>
    <name evidence="18" type="ORF">CDL15_Pgr019022</name>
    <name evidence="19" type="ORF">CRG98_050477</name>
</gene>
<dbReference type="PROSITE" id="PS00108">
    <property type="entry name" value="PROTEIN_KINASE_ST"/>
    <property type="match status" value="1"/>
</dbReference>
<evidence type="ECO:0000256" key="15">
    <source>
        <dbReference type="ARBA" id="ARBA00048679"/>
    </source>
</evidence>
<comment type="subcellular location">
    <subcellularLocation>
        <location evidence="1">Membrane</location>
        <topology evidence="1">Single-pass type I membrane protein</topology>
    </subcellularLocation>
</comment>
<evidence type="ECO:0000256" key="1">
    <source>
        <dbReference type="ARBA" id="ARBA00004479"/>
    </source>
</evidence>
<dbReference type="GO" id="GO:0016020">
    <property type="term" value="C:membrane"/>
    <property type="evidence" value="ECO:0007669"/>
    <property type="project" value="UniProtKB-SubCell"/>
</dbReference>
<evidence type="ECO:0000256" key="14">
    <source>
        <dbReference type="ARBA" id="ARBA00047899"/>
    </source>
</evidence>
<dbReference type="Pfam" id="PF19160">
    <property type="entry name" value="SPARK"/>
    <property type="match status" value="1"/>
</dbReference>
<evidence type="ECO:0000256" key="11">
    <source>
        <dbReference type="ARBA" id="ARBA00023136"/>
    </source>
</evidence>
<keyword evidence="13" id="KW-0325">Glycoprotein</keyword>
<dbReference type="EC" id="2.7.11.1" evidence="2"/>
<evidence type="ECO:0000313" key="19">
    <source>
        <dbReference type="EMBL" id="PKH47693.1"/>
    </source>
</evidence>
<dbReference type="Gene3D" id="1.10.510.10">
    <property type="entry name" value="Transferase(Phosphotransferase) domain 1"/>
    <property type="match status" value="1"/>
</dbReference>
<keyword evidence="8" id="KW-0418">Kinase</keyword>
<evidence type="ECO:0000256" key="13">
    <source>
        <dbReference type="ARBA" id="ARBA00023180"/>
    </source>
</evidence>
<name>A0A218XKQ3_PUNGR</name>
<dbReference type="InterPro" id="IPR008271">
    <property type="entry name" value="Ser/Thr_kinase_AS"/>
</dbReference>
<keyword evidence="3" id="KW-0723">Serine/threonine-protein kinase</keyword>
<dbReference type="InterPro" id="IPR052059">
    <property type="entry name" value="CR_Ser/Thr_kinase"/>
</dbReference>
<keyword evidence="4" id="KW-0808">Transferase</keyword>
<evidence type="ECO:0000313" key="20">
    <source>
        <dbReference type="Proteomes" id="UP000197138"/>
    </source>
</evidence>
<organism evidence="18 20">
    <name type="scientific">Punica granatum</name>
    <name type="common">Pomegranate</name>
    <dbReference type="NCBI Taxonomy" id="22663"/>
    <lineage>
        <taxon>Eukaryota</taxon>
        <taxon>Viridiplantae</taxon>
        <taxon>Streptophyta</taxon>
        <taxon>Embryophyta</taxon>
        <taxon>Tracheophyta</taxon>
        <taxon>Spermatophyta</taxon>
        <taxon>Magnoliopsida</taxon>
        <taxon>eudicotyledons</taxon>
        <taxon>Gunneridae</taxon>
        <taxon>Pentapetalae</taxon>
        <taxon>rosids</taxon>
        <taxon>malvids</taxon>
        <taxon>Myrtales</taxon>
        <taxon>Lythraceae</taxon>
        <taxon>Punica</taxon>
    </lineage>
</organism>
<keyword evidence="10 16" id="KW-1133">Transmembrane helix</keyword>
<feature type="transmembrane region" description="Helical" evidence="16">
    <location>
        <begin position="209"/>
        <end position="235"/>
    </location>
</feature>
<evidence type="ECO:0000256" key="6">
    <source>
        <dbReference type="ARBA" id="ARBA00022729"/>
    </source>
</evidence>
<evidence type="ECO:0000256" key="12">
    <source>
        <dbReference type="ARBA" id="ARBA00023170"/>
    </source>
</evidence>
<dbReference type="EMBL" id="PGOL01045308">
    <property type="protein sequence ID" value="PKH47693.1"/>
    <property type="molecule type" value="Genomic_DNA"/>
</dbReference>
<evidence type="ECO:0000256" key="2">
    <source>
        <dbReference type="ARBA" id="ARBA00012513"/>
    </source>
</evidence>
<dbReference type="GO" id="GO:0005524">
    <property type="term" value="F:ATP binding"/>
    <property type="evidence" value="ECO:0007669"/>
    <property type="project" value="UniProtKB-KW"/>
</dbReference>
<reference evidence="19 21" key="3">
    <citation type="submission" date="2017-11" db="EMBL/GenBank/DDBJ databases">
        <title>De-novo sequencing of pomegranate (Punica granatum L.) genome.</title>
        <authorList>
            <person name="Akparov Z."/>
            <person name="Amiraslanov A."/>
            <person name="Hajiyeva S."/>
            <person name="Abbasov M."/>
            <person name="Kaur K."/>
            <person name="Hamwieh A."/>
            <person name="Solovyev V."/>
            <person name="Salamov A."/>
            <person name="Braich B."/>
            <person name="Kosarev P."/>
            <person name="Mahmoud A."/>
            <person name="Hajiyev E."/>
            <person name="Babayeva S."/>
            <person name="Izzatullayeva V."/>
            <person name="Mammadov A."/>
            <person name="Mammadov A."/>
            <person name="Sharifova S."/>
            <person name="Ojaghi J."/>
            <person name="Eynullazada K."/>
            <person name="Bayramov B."/>
            <person name="Abdulazimova A."/>
            <person name="Shahmuradov I."/>
        </authorList>
    </citation>
    <scope>NUCLEOTIDE SEQUENCE [LARGE SCALE GENOMIC DNA]</scope>
    <source>
        <strain evidence="19">AG2017</strain>
        <strain evidence="21">cv. AG2017</strain>
        <tissue evidence="19">Leaf</tissue>
    </source>
</reference>
<comment type="catalytic activity">
    <reaction evidence="14">
        <text>L-threonyl-[protein] + ATP = O-phospho-L-threonyl-[protein] + ADP + H(+)</text>
        <dbReference type="Rhea" id="RHEA:46608"/>
        <dbReference type="Rhea" id="RHEA-COMP:11060"/>
        <dbReference type="Rhea" id="RHEA-COMP:11605"/>
        <dbReference type="ChEBI" id="CHEBI:15378"/>
        <dbReference type="ChEBI" id="CHEBI:30013"/>
        <dbReference type="ChEBI" id="CHEBI:30616"/>
        <dbReference type="ChEBI" id="CHEBI:61977"/>
        <dbReference type="ChEBI" id="CHEBI:456216"/>
        <dbReference type="EC" id="2.7.11.1"/>
    </reaction>
</comment>
<keyword evidence="7" id="KW-0547">Nucleotide-binding</keyword>
<protein>
    <recommendedName>
        <fullName evidence="2">non-specific serine/threonine protein kinase</fullName>
        <ecNumber evidence="2">2.7.11.1</ecNumber>
    </recommendedName>
</protein>
<comment type="catalytic activity">
    <reaction evidence="15">
        <text>L-seryl-[protein] + ATP = O-phospho-L-seryl-[protein] + ADP + H(+)</text>
        <dbReference type="Rhea" id="RHEA:17989"/>
        <dbReference type="Rhea" id="RHEA-COMP:9863"/>
        <dbReference type="Rhea" id="RHEA-COMP:11604"/>
        <dbReference type="ChEBI" id="CHEBI:15378"/>
        <dbReference type="ChEBI" id="CHEBI:29999"/>
        <dbReference type="ChEBI" id="CHEBI:30616"/>
        <dbReference type="ChEBI" id="CHEBI:83421"/>
        <dbReference type="ChEBI" id="CHEBI:456216"/>
        <dbReference type="EC" id="2.7.11.1"/>
    </reaction>
</comment>
<evidence type="ECO:0000256" key="3">
    <source>
        <dbReference type="ARBA" id="ARBA00022527"/>
    </source>
</evidence>
<reference evidence="20" key="1">
    <citation type="journal article" date="2017" name="Plant J.">
        <title>The pomegranate (Punica granatum L.) genome and the genomics of punicalagin biosynthesis.</title>
        <authorList>
            <person name="Qin G."/>
            <person name="Xu C."/>
            <person name="Ming R."/>
            <person name="Tang H."/>
            <person name="Guyot R."/>
            <person name="Kramer E.M."/>
            <person name="Hu Y."/>
            <person name="Yi X."/>
            <person name="Qi Y."/>
            <person name="Xu X."/>
            <person name="Gao Z."/>
            <person name="Pan H."/>
            <person name="Jian J."/>
            <person name="Tian Y."/>
            <person name="Yue Z."/>
            <person name="Xu Y."/>
        </authorList>
    </citation>
    <scope>NUCLEOTIDE SEQUENCE [LARGE SCALE GENOMIC DNA]</scope>
    <source>
        <strain evidence="20">cv. Dabenzi</strain>
    </source>
</reference>
<dbReference type="InterPro" id="IPR011009">
    <property type="entry name" value="Kinase-like_dom_sf"/>
</dbReference>